<dbReference type="InterPro" id="IPR028081">
    <property type="entry name" value="Leu-bd"/>
</dbReference>
<feature type="domain" description="Leucine-binding protein" evidence="5">
    <location>
        <begin position="28"/>
        <end position="365"/>
    </location>
</feature>
<dbReference type="RefSeq" id="WP_113381671.1">
    <property type="nucleotide sequence ID" value="NZ_CP050896.1"/>
</dbReference>
<protein>
    <submittedName>
        <fullName evidence="6">ABC transporter substrate-binding protein</fullName>
    </submittedName>
</protein>
<dbReference type="PANTHER" id="PTHR30483">
    <property type="entry name" value="LEUCINE-SPECIFIC-BINDING PROTEIN"/>
    <property type="match status" value="1"/>
</dbReference>
<dbReference type="Proteomes" id="UP000500870">
    <property type="component" value="Chromosome 2"/>
</dbReference>
<keyword evidence="3" id="KW-0813">Transport</keyword>
<proteinExistence type="inferred from homology"/>
<feature type="chain" id="PRO_5026030850" evidence="4">
    <location>
        <begin position="23"/>
        <end position="401"/>
    </location>
</feature>
<dbReference type="InterPro" id="IPR028082">
    <property type="entry name" value="Peripla_BP_I"/>
</dbReference>
<dbReference type="CDD" id="cd06327">
    <property type="entry name" value="PBP1_SBP-like"/>
    <property type="match status" value="1"/>
</dbReference>
<dbReference type="SUPFAM" id="SSF53822">
    <property type="entry name" value="Periplasmic binding protein-like I"/>
    <property type="match status" value="1"/>
</dbReference>
<name>A0A6H0ZFQ9_9HYPH</name>
<sequence length="401" mass="42807">MKVGIKVVAAFIAALSAGTASADDAINVKIGVLNDRSGTYADLSGEGSVIAATMAVEDFTSQNKSLKIDIVSADHQNKPDIASNIARQWFDQSGVDMIIDLPSSSAALAVSELGKQKDKLVIVSAGGSSDLTGSKCNANTIHWTYDTWALGHGTGSALVKQGYDSWYFVTADYAFGHSLERDTAASVKEAGGKVLGQVRHPFPGQDFSSYLLQAQSSGAKVIGLANAGGDTINAIKQASEFGITQGGQTLAGLLVFISDVHALGLQTAQGLVLTEAFYWDQNDSTREWSKRFADRFGGTMPTMAHAGVYSAVTHYLKSVSALNSKTTADVVKFMKETPTDDVVLGKGKIREDGRRVQDMYLFQVKKPEESQGPWDYYKLLATIPAKEAFRPIEAGGCNLIK</sequence>
<feature type="signal peptide" evidence="4">
    <location>
        <begin position="1"/>
        <end position="22"/>
    </location>
</feature>
<reference evidence="6 7" key="1">
    <citation type="submission" date="2020-04" db="EMBL/GenBank/DDBJ databases">
        <title>FDA dAtabase for Regulatory Grade micrObial Sequences (FDA-ARGOS): Supporting development and validation of Infectious Disease Dx tests.</title>
        <authorList>
            <person name="Sciortino C."/>
            <person name="Tallon L."/>
            <person name="Sadzewicz L."/>
            <person name="Vavikolanu K."/>
            <person name="Mehta A."/>
            <person name="Aluvathingal J."/>
            <person name="Nadendla S."/>
            <person name="Nandy P."/>
            <person name="Geyer C."/>
            <person name="Yan Y."/>
            <person name="Sichtig H."/>
        </authorList>
    </citation>
    <scope>NUCLEOTIDE SEQUENCE [LARGE SCALE GENOMIC DNA]</scope>
    <source>
        <strain evidence="6 7">FDAARGOS_633</strain>
    </source>
</reference>
<dbReference type="Gene3D" id="3.40.50.2300">
    <property type="match status" value="2"/>
</dbReference>
<keyword evidence="2 4" id="KW-0732">Signal</keyword>
<keyword evidence="3" id="KW-0029">Amino-acid transport</keyword>
<evidence type="ECO:0000256" key="3">
    <source>
        <dbReference type="ARBA" id="ARBA00022970"/>
    </source>
</evidence>
<evidence type="ECO:0000259" key="5">
    <source>
        <dbReference type="Pfam" id="PF13458"/>
    </source>
</evidence>
<gene>
    <name evidence="6" type="ORF">FOB41_00380</name>
</gene>
<dbReference type="InterPro" id="IPR051010">
    <property type="entry name" value="BCAA_transport"/>
</dbReference>
<dbReference type="AlphaFoldDB" id="A0A6H0ZFQ9"/>
<evidence type="ECO:0000256" key="4">
    <source>
        <dbReference type="SAM" id="SignalP"/>
    </source>
</evidence>
<dbReference type="Pfam" id="PF13458">
    <property type="entry name" value="Peripla_BP_6"/>
    <property type="match status" value="1"/>
</dbReference>
<evidence type="ECO:0000313" key="7">
    <source>
        <dbReference type="Proteomes" id="UP000500870"/>
    </source>
</evidence>
<evidence type="ECO:0000256" key="1">
    <source>
        <dbReference type="ARBA" id="ARBA00010062"/>
    </source>
</evidence>
<evidence type="ECO:0000256" key="2">
    <source>
        <dbReference type="ARBA" id="ARBA00022729"/>
    </source>
</evidence>
<comment type="similarity">
    <text evidence="1">Belongs to the leucine-binding protein family.</text>
</comment>
<evidence type="ECO:0000313" key="6">
    <source>
        <dbReference type="EMBL" id="QIX19688.1"/>
    </source>
</evidence>
<organism evidence="6 7">
    <name type="scientific">Agrobacterium pusense</name>
    <dbReference type="NCBI Taxonomy" id="648995"/>
    <lineage>
        <taxon>Bacteria</taxon>
        <taxon>Pseudomonadati</taxon>
        <taxon>Pseudomonadota</taxon>
        <taxon>Alphaproteobacteria</taxon>
        <taxon>Hyphomicrobiales</taxon>
        <taxon>Rhizobiaceae</taxon>
        <taxon>Rhizobium/Agrobacterium group</taxon>
        <taxon>Agrobacterium</taxon>
    </lineage>
</organism>
<dbReference type="PANTHER" id="PTHR30483:SF6">
    <property type="entry name" value="PERIPLASMIC BINDING PROTEIN OF ABC TRANSPORTER FOR NATURAL AMINO ACIDS"/>
    <property type="match status" value="1"/>
</dbReference>
<dbReference type="GO" id="GO:0006865">
    <property type="term" value="P:amino acid transport"/>
    <property type="evidence" value="ECO:0007669"/>
    <property type="project" value="UniProtKB-KW"/>
</dbReference>
<dbReference type="EMBL" id="CP050896">
    <property type="protein sequence ID" value="QIX19688.1"/>
    <property type="molecule type" value="Genomic_DNA"/>
</dbReference>
<accession>A0A6H0ZFQ9</accession>